<dbReference type="InterPro" id="IPR027417">
    <property type="entry name" value="P-loop_NTPase"/>
</dbReference>
<keyword evidence="5 16" id="KW-0597">Phosphoprotein</keyword>
<keyword evidence="8" id="KW-0902">Two-component regulatory system</keyword>
<evidence type="ECO:0000256" key="14">
    <source>
        <dbReference type="ARBA" id="ARBA00029881"/>
    </source>
</evidence>
<dbReference type="Pfam" id="PF25601">
    <property type="entry name" value="AAA_lid_14"/>
    <property type="match status" value="1"/>
</dbReference>
<evidence type="ECO:0000259" key="17">
    <source>
        <dbReference type="PROSITE" id="PS50045"/>
    </source>
</evidence>
<dbReference type="GO" id="GO:0005737">
    <property type="term" value="C:cytoplasm"/>
    <property type="evidence" value="ECO:0007669"/>
    <property type="project" value="UniProtKB-SubCell"/>
</dbReference>
<evidence type="ECO:0000256" key="1">
    <source>
        <dbReference type="ARBA" id="ARBA00004496"/>
    </source>
</evidence>
<dbReference type="Pfam" id="PF00072">
    <property type="entry name" value="Response_reg"/>
    <property type="match status" value="1"/>
</dbReference>
<dbReference type="STRING" id="1678841.TBC1_11780"/>
<dbReference type="EMBL" id="DF968182">
    <property type="protein sequence ID" value="GAP42648.1"/>
    <property type="molecule type" value="Genomic_DNA"/>
</dbReference>
<keyword evidence="12" id="KW-0804">Transcription</keyword>
<dbReference type="Gene3D" id="3.40.50.300">
    <property type="entry name" value="P-loop containing nucleotide triphosphate hydrolases"/>
    <property type="match status" value="1"/>
</dbReference>
<dbReference type="PROSITE" id="PS50045">
    <property type="entry name" value="SIGMA54_INTERACT_4"/>
    <property type="match status" value="1"/>
</dbReference>
<evidence type="ECO:0000313" key="19">
    <source>
        <dbReference type="EMBL" id="GAP42648.1"/>
    </source>
</evidence>
<name>A0A0S7C133_9BACT</name>
<keyword evidence="13" id="KW-0535">Nitrogen fixation</keyword>
<dbReference type="RefSeq" id="WP_062038773.1">
    <property type="nucleotide sequence ID" value="NZ_DF968182.1"/>
</dbReference>
<evidence type="ECO:0000259" key="18">
    <source>
        <dbReference type="PROSITE" id="PS50110"/>
    </source>
</evidence>
<proteinExistence type="predicted"/>
<evidence type="ECO:0000256" key="7">
    <source>
        <dbReference type="ARBA" id="ARBA00022840"/>
    </source>
</evidence>
<dbReference type="InterPro" id="IPR011006">
    <property type="entry name" value="CheY-like_superfamily"/>
</dbReference>
<evidence type="ECO:0000256" key="10">
    <source>
        <dbReference type="ARBA" id="ARBA00023125"/>
    </source>
</evidence>
<evidence type="ECO:0000256" key="8">
    <source>
        <dbReference type="ARBA" id="ARBA00023012"/>
    </source>
</evidence>
<organism evidence="19">
    <name type="scientific">Lentimicrobium saccharophilum</name>
    <dbReference type="NCBI Taxonomy" id="1678841"/>
    <lineage>
        <taxon>Bacteria</taxon>
        <taxon>Pseudomonadati</taxon>
        <taxon>Bacteroidota</taxon>
        <taxon>Bacteroidia</taxon>
        <taxon>Bacteroidales</taxon>
        <taxon>Lentimicrobiaceae</taxon>
        <taxon>Lentimicrobium</taxon>
    </lineage>
</organism>
<evidence type="ECO:0000256" key="16">
    <source>
        <dbReference type="PROSITE-ProRule" id="PRU00169"/>
    </source>
</evidence>
<protein>
    <recommendedName>
        <fullName evidence="2">DNA-binding transcriptional regulator NtrC</fullName>
    </recommendedName>
    <alternativeName>
        <fullName evidence="14">Nitrogen regulation protein NR(I)</fullName>
    </alternativeName>
    <alternativeName>
        <fullName evidence="15">Nitrogen regulator I</fullName>
    </alternativeName>
</protein>
<dbReference type="Proteomes" id="UP000053091">
    <property type="component" value="Unassembled WGS sequence"/>
</dbReference>
<keyword evidence="20" id="KW-1185">Reference proteome</keyword>
<keyword evidence="9" id="KW-0805">Transcription regulation</keyword>
<accession>A0A0S7C133</accession>
<evidence type="ECO:0000256" key="2">
    <source>
        <dbReference type="ARBA" id="ARBA00019059"/>
    </source>
</evidence>
<dbReference type="Gene3D" id="1.10.10.60">
    <property type="entry name" value="Homeodomain-like"/>
    <property type="match status" value="1"/>
</dbReference>
<dbReference type="GO" id="GO:0006355">
    <property type="term" value="P:regulation of DNA-templated transcription"/>
    <property type="evidence" value="ECO:0007669"/>
    <property type="project" value="InterPro"/>
</dbReference>
<evidence type="ECO:0000256" key="9">
    <source>
        <dbReference type="ARBA" id="ARBA00023015"/>
    </source>
</evidence>
<dbReference type="GO" id="GO:0043565">
    <property type="term" value="F:sequence-specific DNA binding"/>
    <property type="evidence" value="ECO:0007669"/>
    <property type="project" value="InterPro"/>
</dbReference>
<keyword evidence="11" id="KW-0010">Activator</keyword>
<sequence>MSKVLAIDDDSIIRTLMSNSLTKAGYEVITAVDGESGLQKVIQEKPDLVVTDFQMPGMSGLDVITEIQRIQPGLPVILLTAHGDVALTIKSIQVGAYDFIEKPLQMQELLEVIRNGLEISYQSQTLTETISPEIRKAIEDNLLVGKTPVMREIFKNVGRVSLNKVNVLITGETGTGKELIARLIHYSGITRDHPLVVVNCSALHEDILENELFGYNMGAFPTAVSDKKGKFEQAGEGTIFLDDISELSDTMQTRLLRVIQELEFEKPGGDAPIPLKARIIAATNKDLEAMVKNGKFREELYYRLKVFTIAMPPLKNRKDDIEELVKHLMQKLNRKLNKKVLKIGNGVLDLLHSHDWPGNVRELENTLMQAMIMTRSDVLEKEHIVLLNRNTPVEPEQFELKSIADIEKVHIKKVLDKLKWNKVEASRVLDITRPTLNAKIAKYGLKHN</sequence>
<keyword evidence="4" id="KW-0678">Repressor</keyword>
<feature type="modified residue" description="4-aspartylphosphate" evidence="16">
    <location>
        <position position="52"/>
    </location>
</feature>
<dbReference type="InterPro" id="IPR001789">
    <property type="entry name" value="Sig_transdc_resp-reg_receiver"/>
</dbReference>
<dbReference type="InterPro" id="IPR003593">
    <property type="entry name" value="AAA+_ATPase"/>
</dbReference>
<dbReference type="AlphaFoldDB" id="A0A0S7C133"/>
<dbReference type="Pfam" id="PF02954">
    <property type="entry name" value="HTH_8"/>
    <property type="match status" value="1"/>
</dbReference>
<dbReference type="PANTHER" id="PTHR32071">
    <property type="entry name" value="TRANSCRIPTIONAL REGULATORY PROTEIN"/>
    <property type="match status" value="1"/>
</dbReference>
<gene>
    <name evidence="19" type="ORF">TBC1_11780</name>
</gene>
<evidence type="ECO:0000313" key="20">
    <source>
        <dbReference type="Proteomes" id="UP000053091"/>
    </source>
</evidence>
<evidence type="ECO:0000256" key="15">
    <source>
        <dbReference type="ARBA" id="ARBA00031910"/>
    </source>
</evidence>
<dbReference type="GO" id="GO:0000160">
    <property type="term" value="P:phosphorelay signal transduction system"/>
    <property type="evidence" value="ECO:0007669"/>
    <property type="project" value="UniProtKB-KW"/>
</dbReference>
<feature type="domain" description="Response regulatory" evidence="18">
    <location>
        <begin position="3"/>
        <end position="117"/>
    </location>
</feature>
<evidence type="ECO:0000256" key="4">
    <source>
        <dbReference type="ARBA" id="ARBA00022491"/>
    </source>
</evidence>
<dbReference type="CDD" id="cd00009">
    <property type="entry name" value="AAA"/>
    <property type="match status" value="1"/>
</dbReference>
<evidence type="ECO:0000256" key="3">
    <source>
        <dbReference type="ARBA" id="ARBA00022490"/>
    </source>
</evidence>
<dbReference type="SMART" id="SM00448">
    <property type="entry name" value="REC"/>
    <property type="match status" value="1"/>
</dbReference>
<dbReference type="InterPro" id="IPR009057">
    <property type="entry name" value="Homeodomain-like_sf"/>
</dbReference>
<dbReference type="SUPFAM" id="SSF52172">
    <property type="entry name" value="CheY-like"/>
    <property type="match status" value="1"/>
</dbReference>
<dbReference type="PROSITE" id="PS00688">
    <property type="entry name" value="SIGMA54_INTERACT_3"/>
    <property type="match status" value="1"/>
</dbReference>
<dbReference type="PANTHER" id="PTHR32071:SF95">
    <property type="entry name" value="DNA-BINDING TRANSCRIPTIONAL REGULATOR NTRC"/>
    <property type="match status" value="1"/>
</dbReference>
<dbReference type="FunFam" id="3.40.50.2300:FF:000018">
    <property type="entry name" value="DNA-binding transcriptional regulator NtrC"/>
    <property type="match status" value="1"/>
</dbReference>
<dbReference type="GO" id="GO:0005524">
    <property type="term" value="F:ATP binding"/>
    <property type="evidence" value="ECO:0007669"/>
    <property type="project" value="UniProtKB-KW"/>
</dbReference>
<dbReference type="Pfam" id="PF00158">
    <property type="entry name" value="Sigma54_activat"/>
    <property type="match status" value="1"/>
</dbReference>
<dbReference type="Gene3D" id="3.40.50.2300">
    <property type="match status" value="1"/>
</dbReference>
<evidence type="ECO:0000256" key="6">
    <source>
        <dbReference type="ARBA" id="ARBA00022741"/>
    </source>
</evidence>
<evidence type="ECO:0000256" key="11">
    <source>
        <dbReference type="ARBA" id="ARBA00023159"/>
    </source>
</evidence>
<dbReference type="PROSITE" id="PS50110">
    <property type="entry name" value="RESPONSE_REGULATORY"/>
    <property type="match status" value="1"/>
</dbReference>
<dbReference type="InterPro" id="IPR025662">
    <property type="entry name" value="Sigma_54_int_dom_ATP-bd_1"/>
</dbReference>
<dbReference type="SUPFAM" id="SSF52540">
    <property type="entry name" value="P-loop containing nucleoside triphosphate hydrolases"/>
    <property type="match status" value="1"/>
</dbReference>
<dbReference type="OrthoDB" id="9810703at2"/>
<dbReference type="InterPro" id="IPR002197">
    <property type="entry name" value="HTH_Fis"/>
</dbReference>
<comment type="subcellular location">
    <subcellularLocation>
        <location evidence="1">Cytoplasm</location>
    </subcellularLocation>
</comment>
<dbReference type="InterPro" id="IPR002078">
    <property type="entry name" value="Sigma_54_int"/>
</dbReference>
<feature type="domain" description="Sigma-54 factor interaction" evidence="17">
    <location>
        <begin position="143"/>
        <end position="372"/>
    </location>
</feature>
<evidence type="ECO:0000256" key="12">
    <source>
        <dbReference type="ARBA" id="ARBA00023163"/>
    </source>
</evidence>
<dbReference type="FunFam" id="3.40.50.300:FF:000006">
    <property type="entry name" value="DNA-binding transcriptional regulator NtrC"/>
    <property type="match status" value="1"/>
</dbReference>
<keyword evidence="6" id="KW-0547">Nucleotide-binding</keyword>
<evidence type="ECO:0000256" key="13">
    <source>
        <dbReference type="ARBA" id="ARBA00023231"/>
    </source>
</evidence>
<dbReference type="SUPFAM" id="SSF46689">
    <property type="entry name" value="Homeodomain-like"/>
    <property type="match status" value="1"/>
</dbReference>
<keyword evidence="10 19" id="KW-0238">DNA-binding</keyword>
<dbReference type="InterPro" id="IPR058031">
    <property type="entry name" value="AAA_lid_NorR"/>
</dbReference>
<dbReference type="PROSITE" id="PS00675">
    <property type="entry name" value="SIGMA54_INTERACT_1"/>
    <property type="match status" value="1"/>
</dbReference>
<dbReference type="Gene3D" id="1.10.8.60">
    <property type="match status" value="1"/>
</dbReference>
<reference evidence="19" key="1">
    <citation type="journal article" date="2015" name="Genome Announc.">
        <title>Draft Genome Sequence of Bacteroidales Strain TBC1, a Novel Isolate from a Methanogenic Wastewater Treatment System.</title>
        <authorList>
            <person name="Tourlousse D.M."/>
            <person name="Matsuura N."/>
            <person name="Sun L."/>
            <person name="Toyonaga M."/>
            <person name="Kuroda K."/>
            <person name="Ohashi A."/>
            <person name="Cruz R."/>
            <person name="Yamaguchi T."/>
            <person name="Sekiguchi Y."/>
        </authorList>
    </citation>
    <scope>NUCLEOTIDE SEQUENCE [LARGE SCALE GENOMIC DNA]</scope>
    <source>
        <strain evidence="19">TBC1</strain>
    </source>
</reference>
<keyword evidence="3" id="KW-0963">Cytoplasm</keyword>
<dbReference type="InterPro" id="IPR025944">
    <property type="entry name" value="Sigma_54_int_dom_CS"/>
</dbReference>
<evidence type="ECO:0000256" key="5">
    <source>
        <dbReference type="ARBA" id="ARBA00022553"/>
    </source>
</evidence>
<keyword evidence="7" id="KW-0067">ATP-binding</keyword>
<dbReference type="SMART" id="SM00382">
    <property type="entry name" value="AAA"/>
    <property type="match status" value="1"/>
</dbReference>